<sequence length="141" mass="14620">MSTAMAGGVADVGGVAVSGECGGGCSSIYVFVAIFACVMFVHASGEVGAVLLIIRCTDKHDKAMAMGVIQFAIGVFGNVPCPIIFGAAIDAACRLRDVACGITGACASYDSDNLRHFFLGQYIVAYLGLIVRYQVPDQERG</sequence>
<accession>A0A9N9WMJ6</accession>
<proteinExistence type="predicted"/>
<dbReference type="PANTHER" id="PTHR11388:SF159">
    <property type="entry name" value="SOLUTE CARRIER ORGANIC ANION TRANSPORTER FAMILY MEMBER 74D"/>
    <property type="match status" value="1"/>
</dbReference>
<dbReference type="Proteomes" id="UP001153714">
    <property type="component" value="Chromosome 9"/>
</dbReference>
<dbReference type="GO" id="GO:0043252">
    <property type="term" value="P:sodium-independent organic anion transport"/>
    <property type="evidence" value="ECO:0007669"/>
    <property type="project" value="TreeGrafter"/>
</dbReference>
<gene>
    <name evidence="3" type="ORF">DIATSA_LOCUS14074</name>
</gene>
<dbReference type="OrthoDB" id="5062115at2759"/>
<keyword evidence="2" id="KW-0472">Membrane</keyword>
<dbReference type="GO" id="GO:0016323">
    <property type="term" value="C:basolateral plasma membrane"/>
    <property type="evidence" value="ECO:0007669"/>
    <property type="project" value="TreeGrafter"/>
</dbReference>
<evidence type="ECO:0000256" key="1">
    <source>
        <dbReference type="ARBA" id="ARBA00023157"/>
    </source>
</evidence>
<organism evidence="3 4">
    <name type="scientific">Diatraea saccharalis</name>
    <name type="common">sugarcane borer</name>
    <dbReference type="NCBI Taxonomy" id="40085"/>
    <lineage>
        <taxon>Eukaryota</taxon>
        <taxon>Metazoa</taxon>
        <taxon>Ecdysozoa</taxon>
        <taxon>Arthropoda</taxon>
        <taxon>Hexapoda</taxon>
        <taxon>Insecta</taxon>
        <taxon>Pterygota</taxon>
        <taxon>Neoptera</taxon>
        <taxon>Endopterygota</taxon>
        <taxon>Lepidoptera</taxon>
        <taxon>Glossata</taxon>
        <taxon>Ditrysia</taxon>
        <taxon>Pyraloidea</taxon>
        <taxon>Crambidae</taxon>
        <taxon>Crambinae</taxon>
        <taxon>Diatraea</taxon>
    </lineage>
</organism>
<dbReference type="GO" id="GO:0015347">
    <property type="term" value="F:sodium-independent organic anion transmembrane transporter activity"/>
    <property type="evidence" value="ECO:0007669"/>
    <property type="project" value="TreeGrafter"/>
</dbReference>
<evidence type="ECO:0000256" key="2">
    <source>
        <dbReference type="SAM" id="Phobius"/>
    </source>
</evidence>
<dbReference type="EMBL" id="OU893340">
    <property type="protein sequence ID" value="CAG9796928.1"/>
    <property type="molecule type" value="Genomic_DNA"/>
</dbReference>
<reference evidence="3" key="2">
    <citation type="submission" date="2022-10" db="EMBL/GenBank/DDBJ databases">
        <authorList>
            <consortium name="ENA_rothamsted_submissions"/>
            <consortium name="culmorum"/>
            <person name="King R."/>
        </authorList>
    </citation>
    <scope>NUCLEOTIDE SEQUENCE</scope>
</reference>
<protein>
    <submittedName>
        <fullName evidence="3">Uncharacterized protein</fullName>
    </submittedName>
</protein>
<keyword evidence="2" id="KW-1133">Transmembrane helix</keyword>
<reference evidence="3" key="1">
    <citation type="submission" date="2021-12" db="EMBL/GenBank/DDBJ databases">
        <authorList>
            <person name="King R."/>
        </authorList>
    </citation>
    <scope>NUCLEOTIDE SEQUENCE</scope>
</reference>
<dbReference type="PANTHER" id="PTHR11388">
    <property type="entry name" value="ORGANIC ANION TRANSPORTER"/>
    <property type="match status" value="1"/>
</dbReference>
<dbReference type="AlphaFoldDB" id="A0A9N9WMJ6"/>
<feature type="transmembrane region" description="Helical" evidence="2">
    <location>
        <begin position="28"/>
        <end position="54"/>
    </location>
</feature>
<dbReference type="InterPro" id="IPR036259">
    <property type="entry name" value="MFS_trans_sf"/>
</dbReference>
<dbReference type="SUPFAM" id="SSF103473">
    <property type="entry name" value="MFS general substrate transporter"/>
    <property type="match status" value="1"/>
</dbReference>
<keyword evidence="4" id="KW-1185">Reference proteome</keyword>
<name>A0A9N9WMJ6_9NEOP</name>
<feature type="transmembrane region" description="Helical" evidence="2">
    <location>
        <begin position="66"/>
        <end position="89"/>
    </location>
</feature>
<keyword evidence="1" id="KW-1015">Disulfide bond</keyword>
<evidence type="ECO:0000313" key="4">
    <source>
        <dbReference type="Proteomes" id="UP001153714"/>
    </source>
</evidence>
<feature type="transmembrane region" description="Helical" evidence="2">
    <location>
        <begin position="117"/>
        <end position="135"/>
    </location>
</feature>
<evidence type="ECO:0000313" key="3">
    <source>
        <dbReference type="EMBL" id="CAG9796928.1"/>
    </source>
</evidence>
<keyword evidence="2" id="KW-0812">Transmembrane</keyword>
<dbReference type="InterPro" id="IPR004156">
    <property type="entry name" value="OATP"/>
</dbReference>
<dbReference type="Pfam" id="PF03137">
    <property type="entry name" value="OATP"/>
    <property type="match status" value="1"/>
</dbReference>